<dbReference type="RefSeq" id="XP_013310507.1">
    <property type="nucleotide sequence ID" value="XM_013455053.1"/>
</dbReference>
<reference evidence="2 3" key="1">
    <citation type="submission" date="2015-01" db="EMBL/GenBank/DDBJ databases">
        <title>The Genome Sequence of Exophiala xenobiotica CBS118157.</title>
        <authorList>
            <consortium name="The Broad Institute Genomics Platform"/>
            <person name="Cuomo C."/>
            <person name="de Hoog S."/>
            <person name="Gorbushina A."/>
            <person name="Stielow B."/>
            <person name="Teixiera M."/>
            <person name="Abouelleil A."/>
            <person name="Chapman S.B."/>
            <person name="Priest M."/>
            <person name="Young S.K."/>
            <person name="Wortman J."/>
            <person name="Nusbaum C."/>
            <person name="Birren B."/>
        </authorList>
    </citation>
    <scope>NUCLEOTIDE SEQUENCE [LARGE SCALE GENOMIC DNA]</scope>
    <source>
        <strain evidence="2 3">CBS 118157</strain>
    </source>
</reference>
<gene>
    <name evidence="2" type="ORF">PV05_11556</name>
</gene>
<evidence type="ECO:0000313" key="3">
    <source>
        <dbReference type="Proteomes" id="UP000054342"/>
    </source>
</evidence>
<organism evidence="2 3">
    <name type="scientific">Exophiala xenobiotica</name>
    <dbReference type="NCBI Taxonomy" id="348802"/>
    <lineage>
        <taxon>Eukaryota</taxon>
        <taxon>Fungi</taxon>
        <taxon>Dikarya</taxon>
        <taxon>Ascomycota</taxon>
        <taxon>Pezizomycotina</taxon>
        <taxon>Eurotiomycetes</taxon>
        <taxon>Chaetothyriomycetidae</taxon>
        <taxon>Chaetothyriales</taxon>
        <taxon>Herpotrichiellaceae</taxon>
        <taxon>Exophiala</taxon>
    </lineage>
</organism>
<sequence>MADQEKRLQVGVDRMDKELTISCFWPGAIDVHLGKFGNLHTGTAQDFFDQEWEGFKEFTASQHYICNHLYEVDGDKAFAETYQFSFYWKKPGDEPTRNVQNSNRYVDRFEKRDGEWRIIHRTFIRNFTLPIHPVGFPTVENGWPSLSQSRNDLAYSGVNGVIYWRSTKLT</sequence>
<accession>A0A0D2E373</accession>
<feature type="domain" description="SnoaL-like" evidence="1">
    <location>
        <begin position="10"/>
        <end position="122"/>
    </location>
</feature>
<dbReference type="Pfam" id="PF13577">
    <property type="entry name" value="SnoaL_4"/>
    <property type="match status" value="1"/>
</dbReference>
<dbReference type="Gene3D" id="3.10.450.50">
    <property type="match status" value="1"/>
</dbReference>
<dbReference type="InterPro" id="IPR037401">
    <property type="entry name" value="SnoaL-like"/>
</dbReference>
<dbReference type="Proteomes" id="UP000054342">
    <property type="component" value="Unassembled WGS sequence"/>
</dbReference>
<dbReference type="InterPro" id="IPR032710">
    <property type="entry name" value="NTF2-like_dom_sf"/>
</dbReference>
<dbReference type="SUPFAM" id="SSF54427">
    <property type="entry name" value="NTF2-like"/>
    <property type="match status" value="1"/>
</dbReference>
<dbReference type="GeneID" id="25333464"/>
<keyword evidence="3" id="KW-1185">Reference proteome</keyword>
<proteinExistence type="predicted"/>
<evidence type="ECO:0000313" key="2">
    <source>
        <dbReference type="EMBL" id="KIW49923.1"/>
    </source>
</evidence>
<dbReference type="OrthoDB" id="4796015at2759"/>
<dbReference type="EMBL" id="KN847323">
    <property type="protein sequence ID" value="KIW49923.1"/>
    <property type="molecule type" value="Genomic_DNA"/>
</dbReference>
<dbReference type="AlphaFoldDB" id="A0A0D2E373"/>
<evidence type="ECO:0000259" key="1">
    <source>
        <dbReference type="Pfam" id="PF13577"/>
    </source>
</evidence>
<dbReference type="HOGENOM" id="CLU_106738_0_0_1"/>
<protein>
    <recommendedName>
        <fullName evidence="1">SnoaL-like domain-containing protein</fullName>
    </recommendedName>
</protein>
<name>A0A0D2E373_9EURO</name>